<organism evidence="1 2">
    <name type="scientific">Stygiobacter electus</name>
    <dbReference type="NCBI Taxonomy" id="3032292"/>
    <lineage>
        <taxon>Bacteria</taxon>
        <taxon>Pseudomonadati</taxon>
        <taxon>Ignavibacteriota</taxon>
        <taxon>Ignavibacteria</taxon>
        <taxon>Ignavibacteriales</taxon>
        <taxon>Melioribacteraceae</taxon>
        <taxon>Stygiobacter</taxon>
    </lineage>
</organism>
<dbReference type="EMBL" id="JARGDL010000022">
    <property type="protein sequence ID" value="MDF1612943.1"/>
    <property type="molecule type" value="Genomic_DNA"/>
</dbReference>
<evidence type="ECO:0000313" key="1">
    <source>
        <dbReference type="EMBL" id="MDF1612943.1"/>
    </source>
</evidence>
<gene>
    <name evidence="1" type="ORF">P0M35_12330</name>
</gene>
<protein>
    <submittedName>
        <fullName evidence="1">Uncharacterized protein</fullName>
    </submittedName>
</protein>
<evidence type="ECO:0000313" key="2">
    <source>
        <dbReference type="Proteomes" id="UP001221302"/>
    </source>
</evidence>
<name>A0AAE3TD02_9BACT</name>
<accession>A0AAE3TD02</accession>
<dbReference type="RefSeq" id="WP_321536714.1">
    <property type="nucleotide sequence ID" value="NZ_JARGDL010000022.1"/>
</dbReference>
<reference evidence="1" key="1">
    <citation type="submission" date="2023-03" db="EMBL/GenBank/DDBJ databases">
        <title>Stygiobacter electus gen. nov., sp. nov., facultatively anaerobic thermotolerant bacterium of the class Ignavibacteria from a well of Yessentuki mineral water deposit.</title>
        <authorList>
            <person name="Podosokorskaya O.A."/>
            <person name="Elcheninov A.G."/>
            <person name="Petrova N.F."/>
            <person name="Zavarzina D.G."/>
            <person name="Kublanov I.V."/>
            <person name="Merkel A.Y."/>
        </authorList>
    </citation>
    <scope>NUCLEOTIDE SEQUENCE</scope>
    <source>
        <strain evidence="1">09-Me</strain>
    </source>
</reference>
<keyword evidence="2" id="KW-1185">Reference proteome</keyword>
<dbReference type="Proteomes" id="UP001221302">
    <property type="component" value="Unassembled WGS sequence"/>
</dbReference>
<proteinExistence type="predicted"/>
<comment type="caution">
    <text evidence="1">The sequence shown here is derived from an EMBL/GenBank/DDBJ whole genome shotgun (WGS) entry which is preliminary data.</text>
</comment>
<dbReference type="AlphaFoldDB" id="A0AAE3TD02"/>
<sequence>MQKIKWQLSNEVKKVQIILFKKEALIDYLAISFPNIGEFNWNIPKNFTNSIHYRIKIIAIDYPRINALSDYFYIKDDLENPN</sequence>